<name>A0A0K8SUB2_LYGHE</name>
<reference evidence="2" key="1">
    <citation type="submission" date="2014-09" db="EMBL/GenBank/DDBJ databases">
        <authorList>
            <person name="Magalhaes I.L.F."/>
            <person name="Oliveira U."/>
            <person name="Santos F.R."/>
            <person name="Vidigal T.H.D.A."/>
            <person name="Brescovit A.D."/>
            <person name="Santos A.J."/>
        </authorList>
    </citation>
    <scope>NUCLEOTIDE SEQUENCE</scope>
</reference>
<accession>A0A0K8SUB2</accession>
<proteinExistence type="predicted"/>
<protein>
    <submittedName>
        <fullName evidence="2">Uncharacterized protein</fullName>
    </submittedName>
</protein>
<evidence type="ECO:0000313" key="2">
    <source>
        <dbReference type="EMBL" id="JAG56898.1"/>
    </source>
</evidence>
<sequence>MAAPPPHTGVVGDLPAVAGVQGPALDRGVARERGRTPGPGLTLDLTPRAREDAPTPRAAPVKDLVQDKMFKAHRICATPNTFFLHEVFWDLDFRIIHKVLFFSVLLKL</sequence>
<dbReference type="AlphaFoldDB" id="A0A0K8SUB2"/>
<dbReference type="EMBL" id="GBRD01008923">
    <property type="protein sequence ID" value="JAG56898.1"/>
    <property type="molecule type" value="Transcribed_RNA"/>
</dbReference>
<feature type="region of interest" description="Disordered" evidence="1">
    <location>
        <begin position="25"/>
        <end position="57"/>
    </location>
</feature>
<organism evidence="2">
    <name type="scientific">Lygus hesperus</name>
    <name type="common">Western plant bug</name>
    <dbReference type="NCBI Taxonomy" id="30085"/>
    <lineage>
        <taxon>Eukaryota</taxon>
        <taxon>Metazoa</taxon>
        <taxon>Ecdysozoa</taxon>
        <taxon>Arthropoda</taxon>
        <taxon>Hexapoda</taxon>
        <taxon>Insecta</taxon>
        <taxon>Pterygota</taxon>
        <taxon>Neoptera</taxon>
        <taxon>Paraneoptera</taxon>
        <taxon>Hemiptera</taxon>
        <taxon>Heteroptera</taxon>
        <taxon>Panheteroptera</taxon>
        <taxon>Cimicomorpha</taxon>
        <taxon>Miridae</taxon>
        <taxon>Mirini</taxon>
        <taxon>Lygus</taxon>
    </lineage>
</organism>
<evidence type="ECO:0000256" key="1">
    <source>
        <dbReference type="SAM" id="MobiDB-lite"/>
    </source>
</evidence>